<sequence length="73" mass="8894">MNDMFYYCDNFNSKLSNWNVSNVELMGSMFYNCIKFKSILSNWNVSNVKYFDFIFDGCYIKEEYKPKFNNYIL</sequence>
<accession>A0ABZ0Z5C1</accession>
<dbReference type="Proteomes" id="UP001358193">
    <property type="component" value="Segment"/>
</dbReference>
<evidence type="ECO:0000313" key="2">
    <source>
        <dbReference type="Proteomes" id="UP001358193"/>
    </source>
</evidence>
<dbReference type="NCBIfam" id="TIGR02167">
    <property type="entry name" value="Liste_lipo_26"/>
    <property type="match status" value="2"/>
</dbReference>
<evidence type="ECO:0008006" key="3">
    <source>
        <dbReference type="Google" id="ProtNLM"/>
    </source>
</evidence>
<dbReference type="InterPro" id="IPR005046">
    <property type="entry name" value="DUF285"/>
</dbReference>
<dbReference type="EMBL" id="OR769223">
    <property type="protein sequence ID" value="WQJ53280.1"/>
    <property type="molecule type" value="Genomic_DNA"/>
</dbReference>
<evidence type="ECO:0000313" key="1">
    <source>
        <dbReference type="EMBL" id="WQJ53280.1"/>
    </source>
</evidence>
<dbReference type="Pfam" id="PF03382">
    <property type="entry name" value="DUF285"/>
    <property type="match status" value="1"/>
</dbReference>
<dbReference type="InterPro" id="IPR011889">
    <property type="entry name" value="Liste_lipo_26"/>
</dbReference>
<organism evidence="1 2">
    <name type="scientific">phage Lak_Megaphage_Sonny</name>
    <dbReference type="NCBI Taxonomy" id="3109229"/>
    <lineage>
        <taxon>Viruses</taxon>
        <taxon>Duplodnaviria</taxon>
        <taxon>Heunggongvirae</taxon>
        <taxon>Uroviricota</taxon>
        <taxon>Caudoviricetes</taxon>
        <taxon>Caudoviricetes code 15 clade</taxon>
    </lineage>
</organism>
<dbReference type="SUPFAM" id="SSF141571">
    <property type="entry name" value="Pentapeptide repeat-like"/>
    <property type="match status" value="1"/>
</dbReference>
<name>A0ABZ0Z5C1_9CAUD</name>
<proteinExistence type="predicted"/>
<keyword evidence="2" id="KW-1185">Reference proteome</keyword>
<protein>
    <recommendedName>
        <fullName evidence="3">BspA family leucine-rich repeat surface protein</fullName>
    </recommendedName>
</protein>
<reference evidence="1 2" key="1">
    <citation type="submission" date="2023-11" db="EMBL/GenBank/DDBJ databases">
        <authorList>
            <person name="Cook R."/>
            <person name="Crisci M."/>
            <person name="Pye H."/>
            <person name="Adriaenssens E."/>
            <person name="Santini J."/>
        </authorList>
    </citation>
    <scope>NUCLEOTIDE SEQUENCE [LARGE SCALE GENOMIC DNA]</scope>
    <source>
        <strain evidence="1">Lak_Megaphage_Sonny</strain>
    </source>
</reference>